<evidence type="ECO:0000256" key="1">
    <source>
        <dbReference type="SAM" id="Phobius"/>
    </source>
</evidence>
<proteinExistence type="predicted"/>
<dbReference type="Proteomes" id="UP000688137">
    <property type="component" value="Unassembled WGS sequence"/>
</dbReference>
<evidence type="ECO:0008006" key="4">
    <source>
        <dbReference type="Google" id="ProtNLM"/>
    </source>
</evidence>
<protein>
    <recommendedName>
        <fullName evidence="4">Transmembrane protein</fullName>
    </recommendedName>
</protein>
<gene>
    <name evidence="2" type="ORF">PPRIM_AZ9-3.1.T1950010</name>
</gene>
<evidence type="ECO:0000313" key="2">
    <source>
        <dbReference type="EMBL" id="CAD8117317.1"/>
    </source>
</evidence>
<feature type="transmembrane region" description="Helical" evidence="1">
    <location>
        <begin position="260"/>
        <end position="277"/>
    </location>
</feature>
<comment type="caution">
    <text evidence="2">The sequence shown here is derived from an EMBL/GenBank/DDBJ whole genome shotgun (WGS) entry which is preliminary data.</text>
</comment>
<dbReference type="AlphaFoldDB" id="A0A8S1QRX1"/>
<name>A0A8S1QRX1_PARPR</name>
<keyword evidence="1" id="KW-1133">Transmembrane helix</keyword>
<keyword evidence="3" id="KW-1185">Reference proteome</keyword>
<dbReference type="EMBL" id="CAJJDM010000204">
    <property type="protein sequence ID" value="CAD8117317.1"/>
    <property type="molecule type" value="Genomic_DNA"/>
</dbReference>
<reference evidence="2" key="1">
    <citation type="submission" date="2021-01" db="EMBL/GenBank/DDBJ databases">
        <authorList>
            <consortium name="Genoscope - CEA"/>
            <person name="William W."/>
        </authorList>
    </citation>
    <scope>NUCLEOTIDE SEQUENCE</scope>
</reference>
<keyword evidence="1" id="KW-0812">Transmembrane</keyword>
<keyword evidence="1" id="KW-0472">Membrane</keyword>
<sequence>MVFYEKKLISFLFLILKKLKLDLKVVKKLKEIYKEIYLLYNKGIYFKQSFLQRIALHLMEIFYYALKPFDSEWLLRNSQQEKNLFQISLIIQIIEIITFKYYSQQTFKISRIICYQRNSLSIWIDKQLTIPLKFSKQISKLMIKTLNQSTQMKIKTIFVKPLTIDLNAAEKEKNFKEELKHSTIDFLTHQIVDSDDKVHYFVLISHFLKLIRFHCKQNKEGQQSSEFVSIQAALQITQFNFKYSNLINESTQLRNMNSNYRIFFSVINVLFVFLMIVRELSLALEQTDRINSQILLQTIATQEIAKAISIGY</sequence>
<accession>A0A8S1QRX1</accession>
<evidence type="ECO:0000313" key="3">
    <source>
        <dbReference type="Proteomes" id="UP000688137"/>
    </source>
</evidence>
<organism evidence="2 3">
    <name type="scientific">Paramecium primaurelia</name>
    <dbReference type="NCBI Taxonomy" id="5886"/>
    <lineage>
        <taxon>Eukaryota</taxon>
        <taxon>Sar</taxon>
        <taxon>Alveolata</taxon>
        <taxon>Ciliophora</taxon>
        <taxon>Intramacronucleata</taxon>
        <taxon>Oligohymenophorea</taxon>
        <taxon>Peniculida</taxon>
        <taxon>Parameciidae</taxon>
        <taxon>Paramecium</taxon>
    </lineage>
</organism>